<sequence length="296" mass="32976">FEDLLDTNELDGIIITSPPQYHADQSIAALESNLHVFSEVPMAIKEDDLNRIIDAEDASGKTYQLGENYCFYPEVLYAAQLTSTGKIGEPVYAESEYLHDVTYRWRDQGFGDVDTSRIDSWYQLFDPMMYAHSIGPAQVVLGGIKNPMPFIEVTSFANDIGGYQGNPICKPAKAFQVALFRTETTAIAKCANAYVFAREPARISIQVVGRTGTYECSQVDKPGRLFIADGHRINKARHRRGKARTIDQESLSTVIPHVKGFHFGANARILNNWLNAIEKENKALIDAKVAANFCMS</sequence>
<dbReference type="GO" id="GO:0016491">
    <property type="term" value="F:oxidoreductase activity"/>
    <property type="evidence" value="ECO:0007669"/>
    <property type="project" value="UniProtKB-KW"/>
</dbReference>
<proteinExistence type="predicted"/>
<dbReference type="SUPFAM" id="SSF51735">
    <property type="entry name" value="NAD(P)-binding Rossmann-fold domains"/>
    <property type="match status" value="1"/>
</dbReference>
<dbReference type="EMBL" id="BART01018392">
    <property type="protein sequence ID" value="GAG74913.1"/>
    <property type="molecule type" value="Genomic_DNA"/>
</dbReference>
<dbReference type="Gene3D" id="3.40.50.720">
    <property type="entry name" value="NAD(P)-binding Rossmann-like Domain"/>
    <property type="match status" value="1"/>
</dbReference>
<dbReference type="GO" id="GO:0000166">
    <property type="term" value="F:nucleotide binding"/>
    <property type="evidence" value="ECO:0007669"/>
    <property type="project" value="InterPro"/>
</dbReference>
<evidence type="ECO:0000256" key="1">
    <source>
        <dbReference type="ARBA" id="ARBA00023002"/>
    </source>
</evidence>
<dbReference type="Pfam" id="PF01408">
    <property type="entry name" value="GFO_IDH_MocA"/>
    <property type="match status" value="1"/>
</dbReference>
<dbReference type="InterPro" id="IPR036291">
    <property type="entry name" value="NAD(P)-bd_dom_sf"/>
</dbReference>
<organism evidence="3">
    <name type="scientific">marine sediment metagenome</name>
    <dbReference type="NCBI Taxonomy" id="412755"/>
    <lineage>
        <taxon>unclassified sequences</taxon>
        <taxon>metagenomes</taxon>
        <taxon>ecological metagenomes</taxon>
    </lineage>
</organism>
<dbReference type="PANTHER" id="PTHR43818">
    <property type="entry name" value="BCDNA.GH03377"/>
    <property type="match status" value="1"/>
</dbReference>
<feature type="non-terminal residue" evidence="3">
    <location>
        <position position="1"/>
    </location>
</feature>
<dbReference type="PANTHER" id="PTHR43818:SF11">
    <property type="entry name" value="BCDNA.GH03377"/>
    <property type="match status" value="1"/>
</dbReference>
<dbReference type="Gene3D" id="3.30.360.10">
    <property type="entry name" value="Dihydrodipicolinate Reductase, domain 2"/>
    <property type="match status" value="1"/>
</dbReference>
<accession>X1ARG5</accession>
<evidence type="ECO:0000313" key="3">
    <source>
        <dbReference type="EMBL" id="GAG74913.1"/>
    </source>
</evidence>
<dbReference type="InterPro" id="IPR050463">
    <property type="entry name" value="Gfo/Idh/MocA_oxidrdct_glycsds"/>
</dbReference>
<comment type="caution">
    <text evidence="3">The sequence shown here is derived from an EMBL/GenBank/DDBJ whole genome shotgun (WGS) entry which is preliminary data.</text>
</comment>
<feature type="domain" description="Gfo/Idh/MocA-like oxidoreductase N-terminal" evidence="2">
    <location>
        <begin position="2"/>
        <end position="66"/>
    </location>
</feature>
<evidence type="ECO:0000259" key="2">
    <source>
        <dbReference type="Pfam" id="PF01408"/>
    </source>
</evidence>
<name>X1ARG5_9ZZZZ</name>
<dbReference type="AlphaFoldDB" id="X1ARG5"/>
<feature type="non-terminal residue" evidence="3">
    <location>
        <position position="296"/>
    </location>
</feature>
<dbReference type="InterPro" id="IPR000683">
    <property type="entry name" value="Gfo/Idh/MocA-like_OxRdtase_N"/>
</dbReference>
<protein>
    <recommendedName>
        <fullName evidence="2">Gfo/Idh/MocA-like oxidoreductase N-terminal domain-containing protein</fullName>
    </recommendedName>
</protein>
<gene>
    <name evidence="3" type="ORF">S01H4_34730</name>
</gene>
<keyword evidence="1" id="KW-0560">Oxidoreductase</keyword>
<reference evidence="3" key="1">
    <citation type="journal article" date="2014" name="Front. Microbiol.">
        <title>High frequency of phylogenetically diverse reductive dehalogenase-homologous genes in deep subseafloor sedimentary metagenomes.</title>
        <authorList>
            <person name="Kawai M."/>
            <person name="Futagami T."/>
            <person name="Toyoda A."/>
            <person name="Takaki Y."/>
            <person name="Nishi S."/>
            <person name="Hori S."/>
            <person name="Arai W."/>
            <person name="Tsubouchi T."/>
            <person name="Morono Y."/>
            <person name="Uchiyama I."/>
            <person name="Ito T."/>
            <person name="Fujiyama A."/>
            <person name="Inagaki F."/>
            <person name="Takami H."/>
        </authorList>
    </citation>
    <scope>NUCLEOTIDE SEQUENCE</scope>
    <source>
        <strain evidence="3">Expedition CK06-06</strain>
    </source>
</reference>